<accession>A0A0G4FT76</accession>
<protein>
    <submittedName>
        <fullName evidence="1">Uncharacterized protein</fullName>
    </submittedName>
</protein>
<dbReference type="VEuPathDB" id="CryptoDB:Cvel_18629"/>
<organism evidence="1">
    <name type="scientific">Chromera velia CCMP2878</name>
    <dbReference type="NCBI Taxonomy" id="1169474"/>
    <lineage>
        <taxon>Eukaryota</taxon>
        <taxon>Sar</taxon>
        <taxon>Alveolata</taxon>
        <taxon>Colpodellida</taxon>
        <taxon>Chromeraceae</taxon>
        <taxon>Chromera</taxon>
    </lineage>
</organism>
<reference evidence="1" key="1">
    <citation type="submission" date="2014-11" db="EMBL/GenBank/DDBJ databases">
        <authorList>
            <person name="Otto D Thomas"/>
            <person name="Naeem Raeece"/>
        </authorList>
    </citation>
    <scope>NUCLEOTIDE SEQUENCE</scope>
</reference>
<sequence length="162" mass="17230">MDRNLFDPTESVLCHRGTSHNRAALPPPATTGGTGDASILAAATIGEGSSSSSSAYRGAAAAGGGVGTGRDLHDVSLVEAWRMGILDTTPGLERLRQIPHHDPLQSDMQGTLVDPLSSLPLKLRAHFESTLYRTPLRGRKYLEKGGKYAVPRFSAHQGVWDS</sequence>
<proteinExistence type="predicted"/>
<evidence type="ECO:0000313" key="1">
    <source>
        <dbReference type="EMBL" id="CEM17912.1"/>
    </source>
</evidence>
<dbReference type="EMBL" id="CDMZ01000613">
    <property type="protein sequence ID" value="CEM17912.1"/>
    <property type="molecule type" value="Genomic_DNA"/>
</dbReference>
<name>A0A0G4FT76_9ALVE</name>
<dbReference type="AlphaFoldDB" id="A0A0G4FT76"/>
<gene>
    <name evidence="1" type="ORF">Cvel_18629</name>
</gene>